<sequence>MAVASLVSVVIPCYNAEMYIAATLQSVLQQTYPAVEVIVVDDGSKDGSAKIVADIARADQRVRLHSKPNSGVADSRNVGITLAQGTYIAFLDADDLFEPENLARKVAYLEQYPQTRLVHSAEERFQSETNQTVEIIQGKGGHVLPLLLEMSTTVIHSPSSVVVHRSVLDEAGYFDTKLSTSADWEMWVRLARCTEFGYLPHTLVRYRIHGQQMHNNIPLMERDMLYAFTKLHQEGAYFPSETYYRQCLANLYLILAACYRGDMHDNARFLRFLAKSISTDMRPLWRRLWRSGTAA</sequence>
<dbReference type="Pfam" id="PF00535">
    <property type="entry name" value="Glycos_transf_2"/>
    <property type="match status" value="1"/>
</dbReference>
<name>A0A238YFU9_9BACT</name>
<dbReference type="GO" id="GO:0016740">
    <property type="term" value="F:transferase activity"/>
    <property type="evidence" value="ECO:0007669"/>
    <property type="project" value="UniProtKB-KW"/>
</dbReference>
<organism evidence="2 3">
    <name type="scientific">Hymenobacter mucosus</name>
    <dbReference type="NCBI Taxonomy" id="1411120"/>
    <lineage>
        <taxon>Bacteria</taxon>
        <taxon>Pseudomonadati</taxon>
        <taxon>Bacteroidota</taxon>
        <taxon>Cytophagia</taxon>
        <taxon>Cytophagales</taxon>
        <taxon>Hymenobacteraceae</taxon>
        <taxon>Hymenobacter</taxon>
    </lineage>
</organism>
<evidence type="ECO:0000313" key="3">
    <source>
        <dbReference type="Proteomes" id="UP000198310"/>
    </source>
</evidence>
<dbReference type="PANTHER" id="PTHR43685:SF2">
    <property type="entry name" value="GLYCOSYLTRANSFERASE 2-LIKE DOMAIN-CONTAINING PROTEIN"/>
    <property type="match status" value="1"/>
</dbReference>
<evidence type="ECO:0000259" key="1">
    <source>
        <dbReference type="Pfam" id="PF00535"/>
    </source>
</evidence>
<keyword evidence="2" id="KW-0808">Transferase</keyword>
<dbReference type="PANTHER" id="PTHR43685">
    <property type="entry name" value="GLYCOSYLTRANSFERASE"/>
    <property type="match status" value="1"/>
</dbReference>
<dbReference type="AlphaFoldDB" id="A0A238YFU9"/>
<gene>
    <name evidence="2" type="ORF">SAMN06269173_105214</name>
</gene>
<dbReference type="RefSeq" id="WP_089333051.1">
    <property type="nucleotide sequence ID" value="NZ_FZNS01000005.1"/>
</dbReference>
<dbReference type="InterPro" id="IPR029044">
    <property type="entry name" value="Nucleotide-diphossugar_trans"/>
</dbReference>
<reference evidence="3" key="1">
    <citation type="submission" date="2017-06" db="EMBL/GenBank/DDBJ databases">
        <authorList>
            <person name="Varghese N."/>
            <person name="Submissions S."/>
        </authorList>
    </citation>
    <scope>NUCLEOTIDE SEQUENCE [LARGE SCALE GENOMIC DNA]</scope>
    <source>
        <strain evidence="3">DSM 28041</strain>
    </source>
</reference>
<dbReference type="InterPro" id="IPR001173">
    <property type="entry name" value="Glyco_trans_2-like"/>
</dbReference>
<dbReference type="SUPFAM" id="SSF53448">
    <property type="entry name" value="Nucleotide-diphospho-sugar transferases"/>
    <property type="match status" value="1"/>
</dbReference>
<feature type="domain" description="Glycosyltransferase 2-like" evidence="1">
    <location>
        <begin position="8"/>
        <end position="170"/>
    </location>
</feature>
<dbReference type="InterPro" id="IPR050834">
    <property type="entry name" value="Glycosyltransf_2"/>
</dbReference>
<proteinExistence type="predicted"/>
<evidence type="ECO:0000313" key="2">
    <source>
        <dbReference type="EMBL" id="SNR70095.1"/>
    </source>
</evidence>
<dbReference type="Proteomes" id="UP000198310">
    <property type="component" value="Unassembled WGS sequence"/>
</dbReference>
<keyword evidence="3" id="KW-1185">Reference proteome</keyword>
<dbReference type="EMBL" id="FZNS01000005">
    <property type="protein sequence ID" value="SNR70095.1"/>
    <property type="molecule type" value="Genomic_DNA"/>
</dbReference>
<accession>A0A238YFU9</accession>
<protein>
    <submittedName>
        <fullName evidence="2">Glycosyl transferase family 2</fullName>
    </submittedName>
</protein>
<dbReference type="Gene3D" id="3.90.550.10">
    <property type="entry name" value="Spore Coat Polysaccharide Biosynthesis Protein SpsA, Chain A"/>
    <property type="match status" value="1"/>
</dbReference>